<evidence type="ECO:0000259" key="8">
    <source>
        <dbReference type="PROSITE" id="PS50115"/>
    </source>
</evidence>
<dbReference type="SMART" id="SM00248">
    <property type="entry name" value="ANK"/>
    <property type="match status" value="2"/>
</dbReference>
<dbReference type="EnsemblProtists" id="EKX48142">
    <property type="protein sequence ID" value="EKX48142"/>
    <property type="gene ID" value="GUITHDRAFT_106218"/>
</dbReference>
<feature type="repeat" description="ANK" evidence="5">
    <location>
        <begin position="511"/>
        <end position="543"/>
    </location>
</feature>
<dbReference type="CDD" id="cd08204">
    <property type="entry name" value="ArfGap"/>
    <property type="match status" value="1"/>
</dbReference>
<dbReference type="Proteomes" id="UP000011087">
    <property type="component" value="Unassembled WGS sequence"/>
</dbReference>
<dbReference type="PANTHER" id="PTHR23180:SF160">
    <property type="entry name" value="ADP-RIBOSYLATION FACTOR GTPASE-ACTIVATING PROTEIN EFFECTOR PROTEIN 1"/>
    <property type="match status" value="1"/>
</dbReference>
<keyword evidence="5" id="KW-0040">ANK repeat</keyword>
<dbReference type="CDD" id="cd07307">
    <property type="entry name" value="BAR"/>
    <property type="match status" value="1"/>
</dbReference>
<dbReference type="PROSITE" id="PS50115">
    <property type="entry name" value="ARFGAP"/>
    <property type="match status" value="1"/>
</dbReference>
<feature type="compositionally biased region" description="Polar residues" evidence="7">
    <location>
        <begin position="585"/>
        <end position="597"/>
    </location>
</feature>
<dbReference type="Pfam" id="PF12796">
    <property type="entry name" value="Ank_2"/>
    <property type="match status" value="1"/>
</dbReference>
<evidence type="ECO:0000313" key="9">
    <source>
        <dbReference type="EMBL" id="EKX48142.1"/>
    </source>
</evidence>
<evidence type="ECO:0000313" key="11">
    <source>
        <dbReference type="Proteomes" id="UP000011087"/>
    </source>
</evidence>
<feature type="region of interest" description="Disordered" evidence="7">
    <location>
        <begin position="573"/>
        <end position="600"/>
    </location>
</feature>
<name>L1JII6_GUITC</name>
<dbReference type="eggNOG" id="KOG0521">
    <property type="taxonomic scope" value="Eukaryota"/>
</dbReference>
<feature type="domain" description="Arf-GAP" evidence="8">
    <location>
        <begin position="325"/>
        <end position="444"/>
    </location>
</feature>
<dbReference type="KEGG" id="gtt:GUITHDRAFT_106218"/>
<keyword evidence="11" id="KW-1185">Reference proteome</keyword>
<organism evidence="9">
    <name type="scientific">Guillardia theta (strain CCMP2712)</name>
    <name type="common">Cryptophyte</name>
    <dbReference type="NCBI Taxonomy" id="905079"/>
    <lineage>
        <taxon>Eukaryota</taxon>
        <taxon>Cryptophyceae</taxon>
        <taxon>Pyrenomonadales</taxon>
        <taxon>Geminigeraceae</taxon>
        <taxon>Guillardia</taxon>
    </lineage>
</organism>
<evidence type="ECO:0000256" key="6">
    <source>
        <dbReference type="PROSITE-ProRule" id="PRU00288"/>
    </source>
</evidence>
<dbReference type="Pfam" id="PF01412">
    <property type="entry name" value="ArfGap"/>
    <property type="match status" value="1"/>
</dbReference>
<dbReference type="PROSITE" id="PS50088">
    <property type="entry name" value="ANK_REPEAT"/>
    <property type="match status" value="1"/>
</dbReference>
<dbReference type="InterPro" id="IPR037278">
    <property type="entry name" value="ARFGAP/RecO"/>
</dbReference>
<dbReference type="InterPro" id="IPR038508">
    <property type="entry name" value="ArfGAP_dom_sf"/>
</dbReference>
<evidence type="ECO:0000256" key="2">
    <source>
        <dbReference type="ARBA" id="ARBA00022723"/>
    </source>
</evidence>
<dbReference type="InterPro" id="IPR027267">
    <property type="entry name" value="AH/BAR_dom_sf"/>
</dbReference>
<dbReference type="SMART" id="SM00105">
    <property type="entry name" value="ArfGap"/>
    <property type="match status" value="1"/>
</dbReference>
<dbReference type="InterPro" id="IPR045258">
    <property type="entry name" value="ACAP1/2/3-like"/>
</dbReference>
<dbReference type="Pfam" id="PF16746">
    <property type="entry name" value="BAR_3"/>
    <property type="match status" value="1"/>
</dbReference>
<dbReference type="Gene3D" id="1.10.220.150">
    <property type="entry name" value="Arf GTPase activating protein"/>
    <property type="match status" value="1"/>
</dbReference>
<reference evidence="11" key="2">
    <citation type="submission" date="2012-11" db="EMBL/GenBank/DDBJ databases">
        <authorList>
            <person name="Kuo A."/>
            <person name="Curtis B.A."/>
            <person name="Tanifuji G."/>
            <person name="Burki F."/>
            <person name="Gruber A."/>
            <person name="Irimia M."/>
            <person name="Maruyama S."/>
            <person name="Arias M.C."/>
            <person name="Ball S.G."/>
            <person name="Gile G.H."/>
            <person name="Hirakawa Y."/>
            <person name="Hopkins J.F."/>
            <person name="Rensing S.A."/>
            <person name="Schmutz J."/>
            <person name="Symeonidi A."/>
            <person name="Elias M."/>
            <person name="Eveleigh R.J."/>
            <person name="Herman E.K."/>
            <person name="Klute M.J."/>
            <person name="Nakayama T."/>
            <person name="Obornik M."/>
            <person name="Reyes-Prieto A."/>
            <person name="Armbrust E.V."/>
            <person name="Aves S.J."/>
            <person name="Beiko R.G."/>
            <person name="Coutinho P."/>
            <person name="Dacks J.B."/>
            <person name="Durnford D.G."/>
            <person name="Fast N.M."/>
            <person name="Green B.R."/>
            <person name="Grisdale C."/>
            <person name="Hempe F."/>
            <person name="Henrissat B."/>
            <person name="Hoppner M.P."/>
            <person name="Ishida K.-I."/>
            <person name="Kim E."/>
            <person name="Koreny L."/>
            <person name="Kroth P.G."/>
            <person name="Liu Y."/>
            <person name="Malik S.-B."/>
            <person name="Maier U.G."/>
            <person name="McRose D."/>
            <person name="Mock T."/>
            <person name="Neilson J.A."/>
            <person name="Onodera N.T."/>
            <person name="Poole A.M."/>
            <person name="Pritham E.J."/>
            <person name="Richards T.A."/>
            <person name="Rocap G."/>
            <person name="Roy S.W."/>
            <person name="Sarai C."/>
            <person name="Schaack S."/>
            <person name="Shirato S."/>
            <person name="Slamovits C.H."/>
            <person name="Spencer D.F."/>
            <person name="Suzuki S."/>
            <person name="Worden A.Z."/>
            <person name="Zauner S."/>
            <person name="Barry K."/>
            <person name="Bell C."/>
            <person name="Bharti A.K."/>
            <person name="Crow J.A."/>
            <person name="Grimwood J."/>
            <person name="Kramer R."/>
            <person name="Lindquist E."/>
            <person name="Lucas S."/>
            <person name="Salamov A."/>
            <person name="McFadden G.I."/>
            <person name="Lane C.E."/>
            <person name="Keeling P.J."/>
            <person name="Gray M.W."/>
            <person name="Grigoriev I.V."/>
            <person name="Archibald J.M."/>
        </authorList>
    </citation>
    <scope>NUCLEOTIDE SEQUENCE</scope>
    <source>
        <strain evidence="11">CCMP2712</strain>
    </source>
</reference>
<evidence type="ECO:0000256" key="3">
    <source>
        <dbReference type="ARBA" id="ARBA00022771"/>
    </source>
</evidence>
<dbReference type="GO" id="GO:0008270">
    <property type="term" value="F:zinc ion binding"/>
    <property type="evidence" value="ECO:0007669"/>
    <property type="project" value="UniProtKB-KW"/>
</dbReference>
<dbReference type="InterPro" id="IPR036770">
    <property type="entry name" value="Ankyrin_rpt-contain_sf"/>
</dbReference>
<keyword evidence="2" id="KW-0479">Metal-binding</keyword>
<dbReference type="EMBL" id="JH992987">
    <property type="protein sequence ID" value="EKX48142.1"/>
    <property type="molecule type" value="Genomic_DNA"/>
</dbReference>
<accession>L1JII6</accession>
<dbReference type="InterPro" id="IPR004148">
    <property type="entry name" value="BAR_dom"/>
</dbReference>
<keyword evidence="4" id="KW-0862">Zinc</keyword>
<dbReference type="SUPFAM" id="SSF48403">
    <property type="entry name" value="Ankyrin repeat"/>
    <property type="match status" value="1"/>
</dbReference>
<evidence type="ECO:0000256" key="1">
    <source>
        <dbReference type="ARBA" id="ARBA00022468"/>
    </source>
</evidence>
<dbReference type="HOGENOM" id="CLU_440372_0_0_1"/>
<dbReference type="PRINTS" id="PR00405">
    <property type="entry name" value="REVINTRACTNG"/>
</dbReference>
<protein>
    <recommendedName>
        <fullName evidence="8">Arf-GAP domain-containing protein</fullName>
    </recommendedName>
</protein>
<reference evidence="10" key="3">
    <citation type="submission" date="2016-03" db="UniProtKB">
        <authorList>
            <consortium name="EnsemblProtists"/>
        </authorList>
    </citation>
    <scope>IDENTIFICATION</scope>
</reference>
<dbReference type="InterPro" id="IPR001164">
    <property type="entry name" value="ArfGAP_dom"/>
</dbReference>
<dbReference type="SUPFAM" id="SSF57863">
    <property type="entry name" value="ArfGap/RecO-like zinc finger"/>
    <property type="match status" value="1"/>
</dbReference>
<evidence type="ECO:0000313" key="10">
    <source>
        <dbReference type="EnsemblProtists" id="EKX48142"/>
    </source>
</evidence>
<evidence type="ECO:0000256" key="7">
    <source>
        <dbReference type="SAM" id="MobiDB-lite"/>
    </source>
</evidence>
<reference evidence="9 11" key="1">
    <citation type="journal article" date="2012" name="Nature">
        <title>Algal genomes reveal evolutionary mosaicism and the fate of nucleomorphs.</title>
        <authorList>
            <consortium name="DOE Joint Genome Institute"/>
            <person name="Curtis B.A."/>
            <person name="Tanifuji G."/>
            <person name="Burki F."/>
            <person name="Gruber A."/>
            <person name="Irimia M."/>
            <person name="Maruyama S."/>
            <person name="Arias M.C."/>
            <person name="Ball S.G."/>
            <person name="Gile G.H."/>
            <person name="Hirakawa Y."/>
            <person name="Hopkins J.F."/>
            <person name="Kuo A."/>
            <person name="Rensing S.A."/>
            <person name="Schmutz J."/>
            <person name="Symeonidi A."/>
            <person name="Elias M."/>
            <person name="Eveleigh R.J."/>
            <person name="Herman E.K."/>
            <person name="Klute M.J."/>
            <person name="Nakayama T."/>
            <person name="Obornik M."/>
            <person name="Reyes-Prieto A."/>
            <person name="Armbrust E.V."/>
            <person name="Aves S.J."/>
            <person name="Beiko R.G."/>
            <person name="Coutinho P."/>
            <person name="Dacks J.B."/>
            <person name="Durnford D.G."/>
            <person name="Fast N.M."/>
            <person name="Green B.R."/>
            <person name="Grisdale C.J."/>
            <person name="Hempel F."/>
            <person name="Henrissat B."/>
            <person name="Hoppner M.P."/>
            <person name="Ishida K."/>
            <person name="Kim E."/>
            <person name="Koreny L."/>
            <person name="Kroth P.G."/>
            <person name="Liu Y."/>
            <person name="Malik S.B."/>
            <person name="Maier U.G."/>
            <person name="McRose D."/>
            <person name="Mock T."/>
            <person name="Neilson J.A."/>
            <person name="Onodera N.T."/>
            <person name="Poole A.M."/>
            <person name="Pritham E.J."/>
            <person name="Richards T.A."/>
            <person name="Rocap G."/>
            <person name="Roy S.W."/>
            <person name="Sarai C."/>
            <person name="Schaack S."/>
            <person name="Shirato S."/>
            <person name="Slamovits C.H."/>
            <person name="Spencer D.F."/>
            <person name="Suzuki S."/>
            <person name="Worden A.Z."/>
            <person name="Zauner S."/>
            <person name="Barry K."/>
            <person name="Bell C."/>
            <person name="Bharti A.K."/>
            <person name="Crow J.A."/>
            <person name="Grimwood J."/>
            <person name="Kramer R."/>
            <person name="Lindquist E."/>
            <person name="Lucas S."/>
            <person name="Salamov A."/>
            <person name="McFadden G.I."/>
            <person name="Lane C.E."/>
            <person name="Keeling P.J."/>
            <person name="Gray M.W."/>
            <person name="Grigoriev I.V."/>
            <person name="Archibald J.M."/>
        </authorList>
    </citation>
    <scope>NUCLEOTIDE SEQUENCE</scope>
    <source>
        <strain evidence="9 11">CCMP2712</strain>
    </source>
</reference>
<dbReference type="OrthoDB" id="10266696at2759"/>
<dbReference type="STRING" id="905079.L1JII6"/>
<dbReference type="RefSeq" id="XP_005835122.1">
    <property type="nucleotide sequence ID" value="XM_005835065.1"/>
</dbReference>
<keyword evidence="3 6" id="KW-0863">Zinc-finger</keyword>
<dbReference type="SUPFAM" id="SSF103657">
    <property type="entry name" value="BAR/IMD domain-like"/>
    <property type="match status" value="1"/>
</dbReference>
<proteinExistence type="predicted"/>
<dbReference type="Gene3D" id="1.20.1270.60">
    <property type="entry name" value="Arfaptin homology (AH) domain/BAR domain"/>
    <property type="match status" value="1"/>
</dbReference>
<dbReference type="Gene3D" id="1.25.40.20">
    <property type="entry name" value="Ankyrin repeat-containing domain"/>
    <property type="match status" value="1"/>
</dbReference>
<evidence type="ECO:0000256" key="5">
    <source>
        <dbReference type="PROSITE-ProRule" id="PRU00023"/>
    </source>
</evidence>
<gene>
    <name evidence="9" type="ORF">GUITHDRAFT_106218</name>
</gene>
<dbReference type="GO" id="GO:0005737">
    <property type="term" value="C:cytoplasm"/>
    <property type="evidence" value="ECO:0007669"/>
    <property type="project" value="InterPro"/>
</dbReference>
<dbReference type="FunFam" id="1.10.220.150:FF:000009">
    <property type="entry name" value="stromal membrane-associated protein 1 isoform X1"/>
    <property type="match status" value="1"/>
</dbReference>
<evidence type="ECO:0000256" key="4">
    <source>
        <dbReference type="ARBA" id="ARBA00022833"/>
    </source>
</evidence>
<sequence length="621" mass="68487">MTSPSHSSFYSTLEEVEDTPIFHERVAYLEGQAKVIKTELKTLITQANAFAKAGLEYSEAGKVFASKAEELAGKVPALQNVASCLHEFFQLMMEMSNQISQKYTLPLEELCNEIKKAKDLRSKLDQAADNFYTSLSKSLSLRQDADMNLQLETDREGMRRRGLYDLRRVEYLSKLSDIASKRHQSIIGFFSEVVNGQVTFLERGHTLMNENGPFVMDINADEDLKLLHDRQHMRMQLMTSHIEEHEALKPAMNQPGRDVNRDVNRNSKLASVYEMRGILSYMLLINTAHQGHAGKLAMAAWMTVIQNATGKLLDEQVPRSGTVLNQSVERLKATPGNEVCADCGAANPEWASVSLGILICMQCSGIHRALGVHISRVRSLTLDVWEDSLLDMMAAVGNERANSVFLCNMTEAAIVSSASREERDAFIRRKYVEKAFIGFRHSDQHRMIQDLTGLLYNAVRSQDVVKGADVNGASMDENASTCLMQAVKSDFVIGIELLCQNGANIDAGDHKGRTALHHAALLDLGRCAEVLMAHAANADIRDDYGETALEIAAHAPGALAFEAIVRSKGLKVGTPSVENEEHQSPRSGSPNSPSQEAMKSIAELDGAVEQIQQLQLPGGSR</sequence>
<dbReference type="GeneID" id="17304825"/>
<dbReference type="GO" id="GO:0005096">
    <property type="term" value="F:GTPase activator activity"/>
    <property type="evidence" value="ECO:0007669"/>
    <property type="project" value="UniProtKB-KW"/>
</dbReference>
<dbReference type="PANTHER" id="PTHR23180">
    <property type="entry name" value="CENTAURIN/ARF"/>
    <property type="match status" value="1"/>
</dbReference>
<dbReference type="InterPro" id="IPR002110">
    <property type="entry name" value="Ankyrin_rpt"/>
</dbReference>
<dbReference type="AlphaFoldDB" id="L1JII6"/>
<dbReference type="PaxDb" id="55529-EKX48142"/>
<keyword evidence="1" id="KW-0343">GTPase activation</keyword>
<dbReference type="OMA" id="GCIDMAY"/>